<sequence length="367" mass="40674">MLIFLTGASGSLGRNALLYLLEQDASVQIRALSRSDNAGKAILTAAGNHSKRVQIVSGDLDDEDALRTGMEGCQAVVHMAAKVGDVGILPDFLHANVVGTRNMLTAARKAGVHKFVHVSSFVVLAKHHDLAAGPKPYPYTADNPIPPPTTERPPAHTDLIPDWAPYSKSKALAEELVLNAHTTDSNAKLIACSLRIGWLWSANEAVLLPRLIDVVNNPGWSILPRTWPNATCHMQNACEAIWCALQHGRQGVAYEIADPQGPMYMESWAPRLVALATGMPEVKPPSEAWRMKIGWMWPMIGLMDYMPQSLKWPKSWYTAMTRQALALLYWDFRLDTTRAKEEIRYVGRVGWEEGCEEVKIHRLGIEQ</sequence>
<evidence type="ECO:0000313" key="3">
    <source>
        <dbReference type="Proteomes" id="UP000268093"/>
    </source>
</evidence>
<dbReference type="EMBL" id="RBNI01008348">
    <property type="protein sequence ID" value="RUP44778.1"/>
    <property type="molecule type" value="Genomic_DNA"/>
</dbReference>
<evidence type="ECO:0000313" key="2">
    <source>
        <dbReference type="EMBL" id="RUP44778.1"/>
    </source>
</evidence>
<dbReference type="PANTHER" id="PTHR48079">
    <property type="entry name" value="PROTEIN YEEZ"/>
    <property type="match status" value="1"/>
</dbReference>
<protein>
    <recommendedName>
        <fullName evidence="1">NAD-dependent epimerase/dehydratase domain-containing protein</fullName>
    </recommendedName>
</protein>
<dbReference type="AlphaFoldDB" id="A0A433D1R3"/>
<dbReference type="Pfam" id="PF01370">
    <property type="entry name" value="Epimerase"/>
    <property type="match status" value="1"/>
</dbReference>
<gene>
    <name evidence="2" type="ORF">BC936DRAFT_149026</name>
</gene>
<feature type="domain" description="NAD-dependent epimerase/dehydratase" evidence="1">
    <location>
        <begin position="3"/>
        <end position="256"/>
    </location>
</feature>
<dbReference type="InterPro" id="IPR036291">
    <property type="entry name" value="NAD(P)-bd_dom_sf"/>
</dbReference>
<reference evidence="2 3" key="1">
    <citation type="journal article" date="2018" name="New Phytol.">
        <title>Phylogenomics of Endogonaceae and evolution of mycorrhizas within Mucoromycota.</title>
        <authorList>
            <person name="Chang Y."/>
            <person name="Desiro A."/>
            <person name="Na H."/>
            <person name="Sandor L."/>
            <person name="Lipzen A."/>
            <person name="Clum A."/>
            <person name="Barry K."/>
            <person name="Grigoriev I.V."/>
            <person name="Martin F.M."/>
            <person name="Stajich J.E."/>
            <person name="Smith M.E."/>
            <person name="Bonito G."/>
            <person name="Spatafora J.W."/>
        </authorList>
    </citation>
    <scope>NUCLEOTIDE SEQUENCE [LARGE SCALE GENOMIC DNA]</scope>
    <source>
        <strain evidence="2 3">GMNB39</strain>
    </source>
</reference>
<dbReference type="OrthoDB" id="10058185at2759"/>
<dbReference type="Proteomes" id="UP000268093">
    <property type="component" value="Unassembled WGS sequence"/>
</dbReference>
<comment type="caution">
    <text evidence="2">The sequence shown here is derived from an EMBL/GenBank/DDBJ whole genome shotgun (WGS) entry which is preliminary data.</text>
</comment>
<dbReference type="InterPro" id="IPR051783">
    <property type="entry name" value="NAD(P)-dependent_oxidoreduct"/>
</dbReference>
<accession>A0A433D1R3</accession>
<dbReference type="GO" id="GO:0005737">
    <property type="term" value="C:cytoplasm"/>
    <property type="evidence" value="ECO:0007669"/>
    <property type="project" value="TreeGrafter"/>
</dbReference>
<dbReference type="PANTHER" id="PTHR48079:SF6">
    <property type="entry name" value="NAD(P)-BINDING DOMAIN-CONTAINING PROTEIN-RELATED"/>
    <property type="match status" value="1"/>
</dbReference>
<dbReference type="Gene3D" id="3.40.50.720">
    <property type="entry name" value="NAD(P)-binding Rossmann-like Domain"/>
    <property type="match status" value="1"/>
</dbReference>
<evidence type="ECO:0000259" key="1">
    <source>
        <dbReference type="Pfam" id="PF01370"/>
    </source>
</evidence>
<dbReference type="InterPro" id="IPR001509">
    <property type="entry name" value="Epimerase_deHydtase"/>
</dbReference>
<dbReference type="GO" id="GO:0004029">
    <property type="term" value="F:aldehyde dehydrogenase (NAD+) activity"/>
    <property type="evidence" value="ECO:0007669"/>
    <property type="project" value="TreeGrafter"/>
</dbReference>
<proteinExistence type="predicted"/>
<name>A0A433D1R3_9FUNG</name>
<organism evidence="2 3">
    <name type="scientific">Jimgerdemannia flammicorona</name>
    <dbReference type="NCBI Taxonomy" id="994334"/>
    <lineage>
        <taxon>Eukaryota</taxon>
        <taxon>Fungi</taxon>
        <taxon>Fungi incertae sedis</taxon>
        <taxon>Mucoromycota</taxon>
        <taxon>Mucoromycotina</taxon>
        <taxon>Endogonomycetes</taxon>
        <taxon>Endogonales</taxon>
        <taxon>Endogonaceae</taxon>
        <taxon>Jimgerdemannia</taxon>
    </lineage>
</organism>
<dbReference type="SUPFAM" id="SSF51735">
    <property type="entry name" value="NAD(P)-binding Rossmann-fold domains"/>
    <property type="match status" value="1"/>
</dbReference>
<keyword evidence="3" id="KW-1185">Reference proteome</keyword>